<evidence type="ECO:0000256" key="1">
    <source>
        <dbReference type="SAM" id="MobiDB-lite"/>
    </source>
</evidence>
<dbReference type="SMART" id="SM00331">
    <property type="entry name" value="PP2C_SIG"/>
    <property type="match status" value="1"/>
</dbReference>
<dbReference type="Gene3D" id="3.60.40.10">
    <property type="entry name" value="PPM-type phosphatase domain"/>
    <property type="match status" value="1"/>
</dbReference>
<dbReference type="PROSITE" id="PS51746">
    <property type="entry name" value="PPM_2"/>
    <property type="match status" value="1"/>
</dbReference>
<proteinExistence type="predicted"/>
<organism evidence="3 4">
    <name type="scientific">Roseimicrobium gellanilyticum</name>
    <dbReference type="NCBI Taxonomy" id="748857"/>
    <lineage>
        <taxon>Bacteria</taxon>
        <taxon>Pseudomonadati</taxon>
        <taxon>Verrucomicrobiota</taxon>
        <taxon>Verrucomicrobiia</taxon>
        <taxon>Verrucomicrobiales</taxon>
        <taxon>Verrucomicrobiaceae</taxon>
        <taxon>Roseimicrobium</taxon>
    </lineage>
</organism>
<keyword evidence="4" id="KW-1185">Reference proteome</keyword>
<dbReference type="InterPro" id="IPR036457">
    <property type="entry name" value="PPM-type-like_dom_sf"/>
</dbReference>
<gene>
    <name evidence="3" type="ORF">DES53_102915</name>
</gene>
<evidence type="ECO:0000313" key="3">
    <source>
        <dbReference type="EMBL" id="RBP46524.1"/>
    </source>
</evidence>
<dbReference type="InterPro" id="IPR001932">
    <property type="entry name" value="PPM-type_phosphatase-like_dom"/>
</dbReference>
<dbReference type="Proteomes" id="UP000253426">
    <property type="component" value="Unassembled WGS sequence"/>
</dbReference>
<dbReference type="RefSeq" id="WP_113958029.1">
    <property type="nucleotide sequence ID" value="NZ_QNRR01000002.1"/>
</dbReference>
<dbReference type="EMBL" id="QNRR01000002">
    <property type="protein sequence ID" value="RBP46524.1"/>
    <property type="molecule type" value="Genomic_DNA"/>
</dbReference>
<dbReference type="OrthoDB" id="9801841at2"/>
<dbReference type="AlphaFoldDB" id="A0A366HUD7"/>
<dbReference type="CDD" id="cd00143">
    <property type="entry name" value="PP2Cc"/>
    <property type="match status" value="1"/>
</dbReference>
<protein>
    <submittedName>
        <fullName evidence="3">Protein phosphatase</fullName>
    </submittedName>
</protein>
<reference evidence="3 4" key="1">
    <citation type="submission" date="2018-06" db="EMBL/GenBank/DDBJ databases">
        <title>Genomic Encyclopedia of Type Strains, Phase IV (KMG-IV): sequencing the most valuable type-strain genomes for metagenomic binning, comparative biology and taxonomic classification.</title>
        <authorList>
            <person name="Goeker M."/>
        </authorList>
    </citation>
    <scope>NUCLEOTIDE SEQUENCE [LARGE SCALE GENOMIC DNA]</scope>
    <source>
        <strain evidence="3 4">DSM 25532</strain>
    </source>
</reference>
<sequence length="277" mass="30408">MNDIAAPTPPPSPVPADTAGPFHVERDFAGRQYVGYREKQEDYYAFADASDKKEKPVTKLLVALGDGLGAHIGGNVASYQLVSEFVKAYKRSTLSVPWRMRVSLESANESLRVISNRLNCDKAPMGSTFVGIVVTQSHLHWVSVGDSLLYLFRKDKLIRLNADHSLAPLLDERVKKGEMTEEEAAHHPDRHVLQSACMGLPLTLVDARMEPYPIESGDIIVVASDGLLTLDMDQIEEMLTFGKTSPAGKLVDALVFAVRCAEHPKQDNTTVALVKVP</sequence>
<name>A0A366HUD7_9BACT</name>
<dbReference type="Pfam" id="PF13672">
    <property type="entry name" value="PP2C_2"/>
    <property type="match status" value="1"/>
</dbReference>
<accession>A0A366HUD7</accession>
<feature type="region of interest" description="Disordered" evidence="1">
    <location>
        <begin position="1"/>
        <end position="21"/>
    </location>
</feature>
<evidence type="ECO:0000259" key="2">
    <source>
        <dbReference type="PROSITE" id="PS51746"/>
    </source>
</evidence>
<dbReference type="SMART" id="SM00332">
    <property type="entry name" value="PP2Cc"/>
    <property type="match status" value="1"/>
</dbReference>
<feature type="domain" description="PPM-type phosphatase" evidence="2">
    <location>
        <begin position="25"/>
        <end position="276"/>
    </location>
</feature>
<comment type="caution">
    <text evidence="3">The sequence shown here is derived from an EMBL/GenBank/DDBJ whole genome shotgun (WGS) entry which is preliminary data.</text>
</comment>
<evidence type="ECO:0000313" key="4">
    <source>
        <dbReference type="Proteomes" id="UP000253426"/>
    </source>
</evidence>
<dbReference type="SUPFAM" id="SSF81606">
    <property type="entry name" value="PP2C-like"/>
    <property type="match status" value="1"/>
</dbReference>